<proteinExistence type="predicted"/>
<sequence length="317" mass="35787">MLQHSGLHEQKDRYESFMRMVREWRHLKMLKRSGHGHDSTGAAATTEGSCAVLYPACPQPGKNLPSDWKEAPSENQWPYAMFIAIDTNFRLKRKMVSDDDSDPSLSRGWGYFVEEGPYKEFIKEMADVIQEKSTCSSHSAVNMADTKSNHGLAATGVGTIDCARHNMKLATGVGDLQKGEKYLNMDYLLFSALRGSTYKSLNILYNIACQWHKNLWDRMSAFPLSMRLQVVDMTIRFFVPKFHLPAHVAKCHTVFSFNFLPGVGRTDGEAPERGWANINPVASSTKEMGPGARRDTLDDHFGDWNWKKVAALGTRMQ</sequence>
<dbReference type="PANTHER" id="PTHR33104">
    <property type="entry name" value="SI:DKEY-29D5.2"/>
    <property type="match status" value="1"/>
</dbReference>
<accession>A0A0C9TPK7</accession>
<dbReference type="HOGENOM" id="CLU_003703_5_0_1"/>
<keyword evidence="2" id="KW-1185">Reference proteome</keyword>
<dbReference type="Proteomes" id="UP000053647">
    <property type="component" value="Unassembled WGS sequence"/>
</dbReference>
<gene>
    <name evidence="1" type="ORF">PAXINDRAFT_17231</name>
</gene>
<dbReference type="AlphaFoldDB" id="A0A0C9TPK7"/>
<dbReference type="PANTHER" id="PTHR33104:SF2">
    <property type="entry name" value="CXC3 LIKE CYSTEINE CLUSTER DOMAIN-CONTAINING PROTEIN"/>
    <property type="match status" value="1"/>
</dbReference>
<reference evidence="1 2" key="1">
    <citation type="submission" date="2014-06" db="EMBL/GenBank/DDBJ databases">
        <authorList>
            <consortium name="DOE Joint Genome Institute"/>
            <person name="Kuo A."/>
            <person name="Kohler A."/>
            <person name="Nagy L.G."/>
            <person name="Floudas D."/>
            <person name="Copeland A."/>
            <person name="Barry K.W."/>
            <person name="Cichocki N."/>
            <person name="Veneault-Fourrey C."/>
            <person name="LaButti K."/>
            <person name="Lindquist E.A."/>
            <person name="Lipzen A."/>
            <person name="Lundell T."/>
            <person name="Morin E."/>
            <person name="Murat C."/>
            <person name="Sun H."/>
            <person name="Tunlid A."/>
            <person name="Henrissat B."/>
            <person name="Grigoriev I.V."/>
            <person name="Hibbett D.S."/>
            <person name="Martin F."/>
            <person name="Nordberg H.P."/>
            <person name="Cantor M.N."/>
            <person name="Hua S.X."/>
        </authorList>
    </citation>
    <scope>NUCLEOTIDE SEQUENCE [LARGE SCALE GENOMIC DNA]</scope>
    <source>
        <strain evidence="1 2">ATCC 200175</strain>
    </source>
</reference>
<organism evidence="1 2">
    <name type="scientific">Paxillus involutus ATCC 200175</name>
    <dbReference type="NCBI Taxonomy" id="664439"/>
    <lineage>
        <taxon>Eukaryota</taxon>
        <taxon>Fungi</taxon>
        <taxon>Dikarya</taxon>
        <taxon>Basidiomycota</taxon>
        <taxon>Agaricomycotina</taxon>
        <taxon>Agaricomycetes</taxon>
        <taxon>Agaricomycetidae</taxon>
        <taxon>Boletales</taxon>
        <taxon>Paxilineae</taxon>
        <taxon>Paxillaceae</taxon>
        <taxon>Paxillus</taxon>
    </lineage>
</organism>
<dbReference type="InterPro" id="IPR040521">
    <property type="entry name" value="KDZ"/>
</dbReference>
<reference evidence="2" key="2">
    <citation type="submission" date="2015-01" db="EMBL/GenBank/DDBJ databases">
        <title>Evolutionary Origins and Diversification of the Mycorrhizal Mutualists.</title>
        <authorList>
            <consortium name="DOE Joint Genome Institute"/>
            <consortium name="Mycorrhizal Genomics Consortium"/>
            <person name="Kohler A."/>
            <person name="Kuo A."/>
            <person name="Nagy L.G."/>
            <person name="Floudas D."/>
            <person name="Copeland A."/>
            <person name="Barry K.W."/>
            <person name="Cichocki N."/>
            <person name="Veneault-Fourrey C."/>
            <person name="LaButti K."/>
            <person name="Lindquist E.A."/>
            <person name="Lipzen A."/>
            <person name="Lundell T."/>
            <person name="Morin E."/>
            <person name="Murat C."/>
            <person name="Riley R."/>
            <person name="Ohm R."/>
            <person name="Sun H."/>
            <person name="Tunlid A."/>
            <person name="Henrissat B."/>
            <person name="Grigoriev I.V."/>
            <person name="Hibbett D.S."/>
            <person name="Martin F."/>
        </authorList>
    </citation>
    <scope>NUCLEOTIDE SEQUENCE [LARGE SCALE GENOMIC DNA]</scope>
    <source>
        <strain evidence="2">ATCC 200175</strain>
    </source>
</reference>
<dbReference type="OrthoDB" id="3235114at2759"/>
<dbReference type="Pfam" id="PF18758">
    <property type="entry name" value="KDZ"/>
    <property type="match status" value="1"/>
</dbReference>
<dbReference type="EMBL" id="KN819442">
    <property type="protein sequence ID" value="KIJ09682.1"/>
    <property type="molecule type" value="Genomic_DNA"/>
</dbReference>
<evidence type="ECO:0000313" key="1">
    <source>
        <dbReference type="EMBL" id="KIJ09682.1"/>
    </source>
</evidence>
<name>A0A0C9TPK7_PAXIN</name>
<protein>
    <submittedName>
        <fullName evidence="1">Uncharacterized protein</fullName>
    </submittedName>
</protein>
<evidence type="ECO:0000313" key="2">
    <source>
        <dbReference type="Proteomes" id="UP000053647"/>
    </source>
</evidence>